<evidence type="ECO:0000256" key="4">
    <source>
        <dbReference type="ARBA" id="ARBA00023136"/>
    </source>
</evidence>
<name>A0A1Y2I286_9FUNG</name>
<dbReference type="GO" id="GO:0043495">
    <property type="term" value="F:protein-membrane adaptor activity"/>
    <property type="evidence" value="ECO:0007669"/>
    <property type="project" value="TreeGrafter"/>
</dbReference>
<dbReference type="STRING" id="765915.A0A1Y2I286"/>
<keyword evidence="2" id="KW-0812">Transmembrane</keyword>
<protein>
    <recommendedName>
        <fullName evidence="5">SUN domain-containing protein</fullName>
    </recommendedName>
</protein>
<evidence type="ECO:0000256" key="3">
    <source>
        <dbReference type="ARBA" id="ARBA00022989"/>
    </source>
</evidence>
<dbReference type="Gene3D" id="2.60.120.260">
    <property type="entry name" value="Galactose-binding domain-like"/>
    <property type="match status" value="1"/>
</dbReference>
<dbReference type="Proteomes" id="UP000193411">
    <property type="component" value="Unassembled WGS sequence"/>
</dbReference>
<evidence type="ECO:0000259" key="5">
    <source>
        <dbReference type="PROSITE" id="PS51469"/>
    </source>
</evidence>
<keyword evidence="4" id="KW-0472">Membrane</keyword>
<sequence>MHPSAVIGGWLPASVIPWFLRPGVPAHGHNWALHPDMQRGSCWATPMGAGGRAPAKLTIRLARPVTPRAVAVWHHERGGLEAPRDVGVYGRRVRDGEWYLLARGEYVRQGGEGSAVGQRQVFEVQQGVHEEVDHVRFVVEKNWGAREYTCLYRVEVLAPAPAERRQW</sequence>
<keyword evidence="7" id="KW-1185">Reference proteome</keyword>
<accession>A0A1Y2I286</accession>
<dbReference type="AlphaFoldDB" id="A0A1Y2I286"/>
<keyword evidence="3" id="KW-1133">Transmembrane helix</keyword>
<proteinExistence type="predicted"/>
<evidence type="ECO:0000313" key="7">
    <source>
        <dbReference type="Proteomes" id="UP000193411"/>
    </source>
</evidence>
<evidence type="ECO:0000256" key="2">
    <source>
        <dbReference type="ARBA" id="ARBA00022692"/>
    </source>
</evidence>
<dbReference type="GO" id="GO:0034993">
    <property type="term" value="C:meiotic nuclear membrane microtubule tethering complex"/>
    <property type="evidence" value="ECO:0007669"/>
    <property type="project" value="TreeGrafter"/>
</dbReference>
<dbReference type="InterPro" id="IPR045119">
    <property type="entry name" value="SUN1-5"/>
</dbReference>
<dbReference type="PROSITE" id="PS51469">
    <property type="entry name" value="SUN"/>
    <property type="match status" value="1"/>
</dbReference>
<dbReference type="InterPro" id="IPR012919">
    <property type="entry name" value="SUN_dom"/>
</dbReference>
<reference evidence="6 7" key="1">
    <citation type="submission" date="2016-07" db="EMBL/GenBank/DDBJ databases">
        <title>Pervasive Adenine N6-methylation of Active Genes in Fungi.</title>
        <authorList>
            <consortium name="DOE Joint Genome Institute"/>
            <person name="Mondo S.J."/>
            <person name="Dannebaum R.O."/>
            <person name="Kuo R.C."/>
            <person name="Labutti K."/>
            <person name="Haridas S."/>
            <person name="Kuo A."/>
            <person name="Salamov A."/>
            <person name="Ahrendt S.R."/>
            <person name="Lipzen A."/>
            <person name="Sullivan W."/>
            <person name="Andreopoulos W.B."/>
            <person name="Clum A."/>
            <person name="Lindquist E."/>
            <person name="Daum C."/>
            <person name="Ramamoorthy G.K."/>
            <person name="Gryganskyi A."/>
            <person name="Culley D."/>
            <person name="Magnuson J.K."/>
            <person name="James T.Y."/>
            <person name="O'Malley M.A."/>
            <person name="Stajich J.E."/>
            <person name="Spatafora J.W."/>
            <person name="Visel A."/>
            <person name="Grigoriev I.V."/>
        </authorList>
    </citation>
    <scope>NUCLEOTIDE SEQUENCE [LARGE SCALE GENOMIC DNA]</scope>
    <source>
        <strain evidence="6 7">PL171</strain>
    </source>
</reference>
<dbReference type="Pfam" id="PF07738">
    <property type="entry name" value="Sad1_UNC"/>
    <property type="match status" value="1"/>
</dbReference>
<dbReference type="OrthoDB" id="342281at2759"/>
<evidence type="ECO:0000256" key="1">
    <source>
        <dbReference type="ARBA" id="ARBA00004370"/>
    </source>
</evidence>
<dbReference type="PANTHER" id="PTHR12911:SF8">
    <property type="entry name" value="KLAROID PROTEIN-RELATED"/>
    <property type="match status" value="1"/>
</dbReference>
<gene>
    <name evidence="6" type="ORF">BCR44DRAFT_1103587</name>
</gene>
<dbReference type="PANTHER" id="PTHR12911">
    <property type="entry name" value="SAD1/UNC-84-LIKE PROTEIN-RELATED"/>
    <property type="match status" value="1"/>
</dbReference>
<dbReference type="EMBL" id="MCFL01000002">
    <property type="protein sequence ID" value="ORZ40978.1"/>
    <property type="molecule type" value="Genomic_DNA"/>
</dbReference>
<organism evidence="6 7">
    <name type="scientific">Catenaria anguillulae PL171</name>
    <dbReference type="NCBI Taxonomy" id="765915"/>
    <lineage>
        <taxon>Eukaryota</taxon>
        <taxon>Fungi</taxon>
        <taxon>Fungi incertae sedis</taxon>
        <taxon>Blastocladiomycota</taxon>
        <taxon>Blastocladiomycetes</taxon>
        <taxon>Blastocladiales</taxon>
        <taxon>Catenariaceae</taxon>
        <taxon>Catenaria</taxon>
    </lineage>
</organism>
<evidence type="ECO:0000313" key="6">
    <source>
        <dbReference type="EMBL" id="ORZ40978.1"/>
    </source>
</evidence>
<comment type="subcellular location">
    <subcellularLocation>
        <location evidence="1">Membrane</location>
    </subcellularLocation>
</comment>
<comment type="caution">
    <text evidence="6">The sequence shown here is derived from an EMBL/GenBank/DDBJ whole genome shotgun (WGS) entry which is preliminary data.</text>
</comment>
<feature type="domain" description="SUN" evidence="5">
    <location>
        <begin position="1"/>
        <end position="161"/>
    </location>
</feature>